<accession>A0A921QVJ6</accession>
<dbReference type="SUPFAM" id="SSF50891">
    <property type="entry name" value="Cyclophilin-like"/>
    <property type="match status" value="1"/>
</dbReference>
<keyword evidence="2" id="KW-0413">Isomerase</keyword>
<name>A0A921QVJ6_SORBI</name>
<organism evidence="4 5">
    <name type="scientific">Sorghum bicolor</name>
    <name type="common">Sorghum</name>
    <name type="synonym">Sorghum vulgare</name>
    <dbReference type="NCBI Taxonomy" id="4558"/>
    <lineage>
        <taxon>Eukaryota</taxon>
        <taxon>Viridiplantae</taxon>
        <taxon>Streptophyta</taxon>
        <taxon>Embryophyta</taxon>
        <taxon>Tracheophyta</taxon>
        <taxon>Spermatophyta</taxon>
        <taxon>Magnoliopsida</taxon>
        <taxon>Liliopsida</taxon>
        <taxon>Poales</taxon>
        <taxon>Poaceae</taxon>
        <taxon>PACMAD clade</taxon>
        <taxon>Panicoideae</taxon>
        <taxon>Andropogonodae</taxon>
        <taxon>Andropogoneae</taxon>
        <taxon>Sorghinae</taxon>
        <taxon>Sorghum</taxon>
    </lineage>
</organism>
<dbReference type="Gene3D" id="2.40.100.10">
    <property type="entry name" value="Cyclophilin-like"/>
    <property type="match status" value="1"/>
</dbReference>
<comment type="similarity">
    <text evidence="1 2">Belongs to the cyclophilin-type PPIase family.</text>
</comment>
<dbReference type="GO" id="GO:0003755">
    <property type="term" value="F:peptidyl-prolyl cis-trans isomerase activity"/>
    <property type="evidence" value="ECO:0007669"/>
    <property type="project" value="UniProtKB-UniRule"/>
</dbReference>
<dbReference type="Proteomes" id="UP000807115">
    <property type="component" value="Chromosome 5"/>
</dbReference>
<dbReference type="InterPro" id="IPR002130">
    <property type="entry name" value="Cyclophilin-type_PPIase_dom"/>
</dbReference>
<gene>
    <name evidence="4" type="ORF">BDA96_05G015900</name>
</gene>
<dbReference type="PANTHER" id="PTHR11071">
    <property type="entry name" value="PEPTIDYL-PROLYL CIS-TRANS ISOMERASE"/>
    <property type="match status" value="1"/>
</dbReference>
<dbReference type="PRINTS" id="PR00153">
    <property type="entry name" value="CSAPPISMRASE"/>
</dbReference>
<protein>
    <recommendedName>
        <fullName evidence="2">Peptidyl-prolyl cis-trans isomerase</fullName>
        <shortName evidence="2">PPIase</shortName>
        <ecNumber evidence="2">5.2.1.8</ecNumber>
    </recommendedName>
</protein>
<comment type="caution">
    <text evidence="4">The sequence shown here is derived from an EMBL/GenBank/DDBJ whole genome shotgun (WGS) entry which is preliminary data.</text>
</comment>
<feature type="domain" description="PPIase cyclophilin-type" evidence="3">
    <location>
        <begin position="25"/>
        <end position="179"/>
    </location>
</feature>
<dbReference type="EC" id="5.2.1.8" evidence="2"/>
<proteinExistence type="inferred from homology"/>
<dbReference type="InterPro" id="IPR029000">
    <property type="entry name" value="Cyclophilin-like_dom_sf"/>
</dbReference>
<sequence>MADGGGNAKNPLVFFDAGVGRSTKDEVPLATENFRVLYAAAAANTGNNNNNNNNNNPSSLSFKGSIFHFIIPGFMCMGGDFRKSHGSVGTSTGGGSTSIYGDKFPNVEVSRRGLRIPKKHTGAYPLHLGVGVLHLPRTVPPPFLDEPEHVVFGTVVAGRNTVLKMSDVGSRSGMPNKEV</sequence>
<keyword evidence="2" id="KW-0697">Rotamase</keyword>
<reference evidence="4" key="1">
    <citation type="journal article" date="2019" name="BMC Genomics">
        <title>A new reference genome for Sorghum bicolor reveals high levels of sequence similarity between sweet and grain genotypes: implications for the genetics of sugar metabolism.</title>
        <authorList>
            <person name="Cooper E.A."/>
            <person name="Brenton Z.W."/>
            <person name="Flinn B.S."/>
            <person name="Jenkins J."/>
            <person name="Shu S."/>
            <person name="Flowers D."/>
            <person name="Luo F."/>
            <person name="Wang Y."/>
            <person name="Xia P."/>
            <person name="Barry K."/>
            <person name="Daum C."/>
            <person name="Lipzen A."/>
            <person name="Yoshinaga Y."/>
            <person name="Schmutz J."/>
            <person name="Saski C."/>
            <person name="Vermerris W."/>
            <person name="Kresovich S."/>
        </authorList>
    </citation>
    <scope>NUCLEOTIDE SEQUENCE</scope>
</reference>
<evidence type="ECO:0000313" key="5">
    <source>
        <dbReference type="Proteomes" id="UP000807115"/>
    </source>
</evidence>
<dbReference type="PROSITE" id="PS50072">
    <property type="entry name" value="CSA_PPIASE_2"/>
    <property type="match status" value="1"/>
</dbReference>
<evidence type="ECO:0000256" key="2">
    <source>
        <dbReference type="RuleBase" id="RU363019"/>
    </source>
</evidence>
<comment type="function">
    <text evidence="2">PPIases accelerate the folding of proteins. It catalyzes the cis-trans isomerization of proline imidic peptide bonds in oligopeptides.</text>
</comment>
<evidence type="ECO:0000259" key="3">
    <source>
        <dbReference type="PROSITE" id="PS50072"/>
    </source>
</evidence>
<evidence type="ECO:0000313" key="4">
    <source>
        <dbReference type="EMBL" id="KAG0528483.1"/>
    </source>
</evidence>
<dbReference type="AlphaFoldDB" id="A0A921QVJ6"/>
<comment type="catalytic activity">
    <reaction evidence="2">
        <text>[protein]-peptidylproline (omega=180) = [protein]-peptidylproline (omega=0)</text>
        <dbReference type="Rhea" id="RHEA:16237"/>
        <dbReference type="Rhea" id="RHEA-COMP:10747"/>
        <dbReference type="Rhea" id="RHEA-COMP:10748"/>
        <dbReference type="ChEBI" id="CHEBI:83833"/>
        <dbReference type="ChEBI" id="CHEBI:83834"/>
        <dbReference type="EC" id="5.2.1.8"/>
    </reaction>
</comment>
<reference evidence="4" key="2">
    <citation type="submission" date="2020-10" db="EMBL/GenBank/DDBJ databases">
        <authorList>
            <person name="Cooper E.A."/>
            <person name="Brenton Z.W."/>
            <person name="Flinn B.S."/>
            <person name="Jenkins J."/>
            <person name="Shu S."/>
            <person name="Flowers D."/>
            <person name="Luo F."/>
            <person name="Wang Y."/>
            <person name="Xia P."/>
            <person name="Barry K."/>
            <person name="Daum C."/>
            <person name="Lipzen A."/>
            <person name="Yoshinaga Y."/>
            <person name="Schmutz J."/>
            <person name="Saski C."/>
            <person name="Vermerris W."/>
            <person name="Kresovich S."/>
        </authorList>
    </citation>
    <scope>NUCLEOTIDE SEQUENCE</scope>
</reference>
<dbReference type="PANTHER" id="PTHR11071:SF561">
    <property type="entry name" value="PEPTIDYL-PROLYL CIS-TRANS ISOMERASE D-RELATED"/>
    <property type="match status" value="1"/>
</dbReference>
<dbReference type="EMBL" id="CM027684">
    <property type="protein sequence ID" value="KAG0528483.1"/>
    <property type="molecule type" value="Genomic_DNA"/>
</dbReference>
<dbReference type="Pfam" id="PF00160">
    <property type="entry name" value="Pro_isomerase"/>
    <property type="match status" value="1"/>
</dbReference>
<evidence type="ECO:0000256" key="1">
    <source>
        <dbReference type="ARBA" id="ARBA00007365"/>
    </source>
</evidence>